<keyword evidence="14" id="KW-1185">Reference proteome</keyword>
<accession>A0A914WZ00</accession>
<dbReference type="SMART" id="SM00219">
    <property type="entry name" value="TyrKc"/>
    <property type="match status" value="1"/>
</dbReference>
<comment type="subcellular location">
    <subcellularLocation>
        <location evidence="2">Endomembrane system</location>
    </subcellularLocation>
    <subcellularLocation>
        <location evidence="1">Membrane</location>
        <topology evidence="1">Single-pass membrane protein</topology>
    </subcellularLocation>
</comment>
<keyword evidence="8" id="KW-0472">Membrane</keyword>
<keyword evidence="6" id="KW-0418">Kinase</keyword>
<organism evidence="14 15">
    <name type="scientific">Plectus sambesii</name>
    <dbReference type="NCBI Taxonomy" id="2011161"/>
    <lineage>
        <taxon>Eukaryota</taxon>
        <taxon>Metazoa</taxon>
        <taxon>Ecdysozoa</taxon>
        <taxon>Nematoda</taxon>
        <taxon>Chromadorea</taxon>
        <taxon>Plectida</taxon>
        <taxon>Plectina</taxon>
        <taxon>Plectoidea</taxon>
        <taxon>Plectidae</taxon>
        <taxon>Plectus</taxon>
    </lineage>
</organism>
<dbReference type="Pfam" id="PF07714">
    <property type="entry name" value="PK_Tyr_Ser-Thr"/>
    <property type="match status" value="1"/>
</dbReference>
<feature type="domain" description="Protein kinase" evidence="13">
    <location>
        <begin position="94"/>
        <end position="358"/>
    </location>
</feature>
<protein>
    <recommendedName>
        <fullName evidence="3">receptor protein-tyrosine kinase</fullName>
        <ecNumber evidence="3">2.7.10.1</ecNumber>
    </recommendedName>
</protein>
<dbReference type="AlphaFoldDB" id="A0A914WZ00"/>
<dbReference type="InterPro" id="IPR011009">
    <property type="entry name" value="Kinase-like_dom_sf"/>
</dbReference>
<dbReference type="InterPro" id="IPR000719">
    <property type="entry name" value="Prot_kinase_dom"/>
</dbReference>
<dbReference type="GO" id="GO:0012505">
    <property type="term" value="C:endomembrane system"/>
    <property type="evidence" value="ECO:0007669"/>
    <property type="project" value="UniProtKB-SubCell"/>
</dbReference>
<name>A0A914WZ00_9BILA</name>
<dbReference type="PROSITE" id="PS00109">
    <property type="entry name" value="PROTEIN_KINASE_TYR"/>
    <property type="match status" value="1"/>
</dbReference>
<proteinExistence type="predicted"/>
<evidence type="ECO:0000256" key="1">
    <source>
        <dbReference type="ARBA" id="ARBA00004167"/>
    </source>
</evidence>
<dbReference type="InterPro" id="IPR008266">
    <property type="entry name" value="Tyr_kinase_AS"/>
</dbReference>
<keyword evidence="5 11" id="KW-0547">Nucleotide-binding</keyword>
<dbReference type="GO" id="GO:0043235">
    <property type="term" value="C:receptor complex"/>
    <property type="evidence" value="ECO:0007669"/>
    <property type="project" value="TreeGrafter"/>
</dbReference>
<dbReference type="Proteomes" id="UP000887566">
    <property type="component" value="Unplaced"/>
</dbReference>
<evidence type="ECO:0000256" key="10">
    <source>
        <dbReference type="ARBA" id="ARBA00051243"/>
    </source>
</evidence>
<dbReference type="GO" id="GO:0061564">
    <property type="term" value="P:axon development"/>
    <property type="evidence" value="ECO:0007669"/>
    <property type="project" value="UniProtKB-ARBA"/>
</dbReference>
<evidence type="ECO:0000256" key="2">
    <source>
        <dbReference type="ARBA" id="ARBA00004308"/>
    </source>
</evidence>
<dbReference type="InterPro" id="IPR020635">
    <property type="entry name" value="Tyr_kinase_cat_dom"/>
</dbReference>
<evidence type="ECO:0000256" key="11">
    <source>
        <dbReference type="PROSITE-ProRule" id="PRU10141"/>
    </source>
</evidence>
<dbReference type="PROSITE" id="PS50011">
    <property type="entry name" value="PROTEIN_KINASE_DOM"/>
    <property type="match status" value="1"/>
</dbReference>
<evidence type="ECO:0000256" key="5">
    <source>
        <dbReference type="ARBA" id="ARBA00022741"/>
    </source>
</evidence>
<evidence type="ECO:0000256" key="9">
    <source>
        <dbReference type="ARBA" id="ARBA00023137"/>
    </source>
</evidence>
<dbReference type="GO" id="GO:0005886">
    <property type="term" value="C:plasma membrane"/>
    <property type="evidence" value="ECO:0007669"/>
    <property type="project" value="TreeGrafter"/>
</dbReference>
<keyword evidence="7 11" id="KW-0067">ATP-binding</keyword>
<dbReference type="GO" id="GO:0005524">
    <property type="term" value="F:ATP binding"/>
    <property type="evidence" value="ECO:0007669"/>
    <property type="project" value="UniProtKB-UniRule"/>
</dbReference>
<keyword evidence="4" id="KW-0808">Transferase</keyword>
<dbReference type="GO" id="GO:0048680">
    <property type="term" value="P:positive regulation of axon regeneration"/>
    <property type="evidence" value="ECO:0007669"/>
    <property type="project" value="UniProtKB-ARBA"/>
</dbReference>
<evidence type="ECO:0000256" key="8">
    <source>
        <dbReference type="ARBA" id="ARBA00023136"/>
    </source>
</evidence>
<dbReference type="EC" id="2.7.10.1" evidence="3"/>
<feature type="binding site" evidence="11">
    <location>
        <position position="127"/>
    </location>
    <ligand>
        <name>ATP</name>
        <dbReference type="ChEBI" id="CHEBI:30616"/>
    </ligand>
</feature>
<dbReference type="Gene3D" id="3.30.200.20">
    <property type="entry name" value="Phosphorylase Kinase, domain 1"/>
    <property type="match status" value="1"/>
</dbReference>
<keyword evidence="9" id="KW-0829">Tyrosine-protein kinase</keyword>
<evidence type="ECO:0000313" key="15">
    <source>
        <dbReference type="WBParaSite" id="PSAMB.scaffold5353size11930.g26474.t1"/>
    </source>
</evidence>
<dbReference type="InterPro" id="IPR001245">
    <property type="entry name" value="Ser-Thr/Tyr_kinase_cat_dom"/>
</dbReference>
<reference evidence="15" key="1">
    <citation type="submission" date="2022-11" db="UniProtKB">
        <authorList>
            <consortium name="WormBaseParasite"/>
        </authorList>
    </citation>
    <scope>IDENTIFICATION</scope>
</reference>
<dbReference type="Gene3D" id="1.10.510.10">
    <property type="entry name" value="Transferase(Phosphotransferase) domain 1"/>
    <property type="match status" value="1"/>
</dbReference>
<dbReference type="PROSITE" id="PS00107">
    <property type="entry name" value="PROTEIN_KINASE_ATP"/>
    <property type="match status" value="1"/>
</dbReference>
<sequence>MALRHVFLNPLPPDYSDSEEGGSVRSDESTVYSDNNNPAYVSTYLNRHRRGAEGGYNHPNYSSSSSSKAYSVLSQISSNLRATIADLLIPSDCVVLEDMVGKGYFGNVYRGQLRDPRSGHIVPVAVKTLKGERNREIASIEQFLREGAIMKDFDHPHVLRLLGMTISSRGTPWVVLPFMSHGDLRTFVADARKPLVIIELLDFAEQVAQGMAYLAGLKFVHRDLAARNCMMTVDRIVKVADFGLAVDLYDKDWLLEESGTGQARLPVKWLAPESLHDRRLFNTATDVWSFGVLVWELMTRAATPYEGVSNSKLRDYLDAGMRLPQPTHCPDQVFVYLPSSFRPFFPLRPALQGCSSLF</sequence>
<evidence type="ECO:0000256" key="6">
    <source>
        <dbReference type="ARBA" id="ARBA00022777"/>
    </source>
</evidence>
<dbReference type="SUPFAM" id="SSF56112">
    <property type="entry name" value="Protein kinase-like (PK-like)"/>
    <property type="match status" value="1"/>
</dbReference>
<comment type="catalytic activity">
    <reaction evidence="10">
        <text>L-tyrosyl-[protein] + ATP = O-phospho-L-tyrosyl-[protein] + ADP + H(+)</text>
        <dbReference type="Rhea" id="RHEA:10596"/>
        <dbReference type="Rhea" id="RHEA-COMP:10136"/>
        <dbReference type="Rhea" id="RHEA-COMP:20101"/>
        <dbReference type="ChEBI" id="CHEBI:15378"/>
        <dbReference type="ChEBI" id="CHEBI:30616"/>
        <dbReference type="ChEBI" id="CHEBI:46858"/>
        <dbReference type="ChEBI" id="CHEBI:61978"/>
        <dbReference type="ChEBI" id="CHEBI:456216"/>
        <dbReference type="EC" id="2.7.10.1"/>
    </reaction>
</comment>
<dbReference type="FunFam" id="1.10.510.10:FF:001512">
    <property type="entry name" value="Receptor tyrosine-protein kinase erbB-2"/>
    <property type="match status" value="1"/>
</dbReference>
<dbReference type="PANTHER" id="PTHR24416:SF564">
    <property type="entry name" value="MACROPHAGE-STIMULATING PROTEIN RECEPTOR"/>
    <property type="match status" value="1"/>
</dbReference>
<dbReference type="GO" id="GO:0016477">
    <property type="term" value="P:cell migration"/>
    <property type="evidence" value="ECO:0007669"/>
    <property type="project" value="TreeGrafter"/>
</dbReference>
<dbReference type="InterPro" id="IPR050122">
    <property type="entry name" value="RTK"/>
</dbReference>
<dbReference type="InterPro" id="IPR017441">
    <property type="entry name" value="Protein_kinase_ATP_BS"/>
</dbReference>
<dbReference type="GO" id="GO:0007169">
    <property type="term" value="P:cell surface receptor protein tyrosine kinase signaling pathway"/>
    <property type="evidence" value="ECO:0007669"/>
    <property type="project" value="TreeGrafter"/>
</dbReference>
<evidence type="ECO:0000256" key="12">
    <source>
        <dbReference type="SAM" id="MobiDB-lite"/>
    </source>
</evidence>
<dbReference type="PANTHER" id="PTHR24416">
    <property type="entry name" value="TYROSINE-PROTEIN KINASE RECEPTOR"/>
    <property type="match status" value="1"/>
</dbReference>
<dbReference type="PRINTS" id="PR00109">
    <property type="entry name" value="TYRKINASE"/>
</dbReference>
<evidence type="ECO:0000256" key="4">
    <source>
        <dbReference type="ARBA" id="ARBA00022679"/>
    </source>
</evidence>
<feature type="region of interest" description="Disordered" evidence="12">
    <location>
        <begin position="13"/>
        <end position="37"/>
    </location>
</feature>
<dbReference type="CDD" id="cd00192">
    <property type="entry name" value="PTKc"/>
    <property type="match status" value="1"/>
</dbReference>
<dbReference type="WBParaSite" id="PSAMB.scaffold5353size11930.g26474.t1">
    <property type="protein sequence ID" value="PSAMB.scaffold5353size11930.g26474.t1"/>
    <property type="gene ID" value="PSAMB.scaffold5353size11930.g26474"/>
</dbReference>
<evidence type="ECO:0000313" key="14">
    <source>
        <dbReference type="Proteomes" id="UP000887566"/>
    </source>
</evidence>
<dbReference type="GO" id="GO:0004714">
    <property type="term" value="F:transmembrane receptor protein tyrosine kinase activity"/>
    <property type="evidence" value="ECO:0007669"/>
    <property type="project" value="UniProtKB-EC"/>
</dbReference>
<evidence type="ECO:0000256" key="3">
    <source>
        <dbReference type="ARBA" id="ARBA00011902"/>
    </source>
</evidence>
<evidence type="ECO:0000256" key="7">
    <source>
        <dbReference type="ARBA" id="ARBA00022840"/>
    </source>
</evidence>
<evidence type="ECO:0000259" key="13">
    <source>
        <dbReference type="PROSITE" id="PS50011"/>
    </source>
</evidence>